<feature type="chain" id="PRO_5002775051" description="Outer membrane protein beta-barrel domain-containing protein" evidence="1">
    <location>
        <begin position="21"/>
        <end position="393"/>
    </location>
</feature>
<keyword evidence="1" id="KW-0732">Signal</keyword>
<dbReference type="STRING" id="452637.Oter_3840"/>
<dbReference type="Proteomes" id="UP000007013">
    <property type="component" value="Chromosome"/>
</dbReference>
<feature type="signal peptide" evidence="1">
    <location>
        <begin position="1"/>
        <end position="20"/>
    </location>
</feature>
<dbReference type="RefSeq" id="WP_012376643.1">
    <property type="nucleotide sequence ID" value="NC_010571.1"/>
</dbReference>
<dbReference type="OrthoDB" id="185649at2"/>
<sequence length="393" mass="42602">MKFFLRVWCVLLIAVSVARAQYEDEENFGDYKPTLDDDLIQYVPKYTVRLGFRGITGVKSQFGGQGTISPAWFSVSSSNLLPIQIGSKEGVAPRVYHDGFVGPDGRTVADPAGNAVPISPDGFTNTWAFRSPEQATEDGLMAMHVYTATLTDTGFQEKKPPLGLGVEVAVERDFGKIGRTRLQWGVIGGMSVNQFNAIKRASVNANINTTTDYYSLNGQTVPDTGTAYPQFAGGADVSVLLGNEVLARTTTVTPSSDALTTRWQSRGAYVTLRGGPTLLVPFGERFSASFSAGAVIVYAGAAYSVTQNFTPATGDDWEEFAQEEDSKILPGFYVDANLQWTMTETSGIYLGAVYQNSGDFTQEVTSNDKGATYTNRVDLSKLQGIRAGMNFRF</sequence>
<dbReference type="KEGG" id="ote:Oter_3840"/>
<keyword evidence="3" id="KW-1185">Reference proteome</keyword>
<accession>B1ZZ42</accession>
<reference evidence="2 3" key="1">
    <citation type="journal article" date="2011" name="J. Bacteriol.">
        <title>Genome sequence of the verrucomicrobium Opitutus terrae PB90-1, an abundant inhabitant of rice paddy soil ecosystems.</title>
        <authorList>
            <person name="van Passel M.W."/>
            <person name="Kant R."/>
            <person name="Palva A."/>
            <person name="Copeland A."/>
            <person name="Lucas S."/>
            <person name="Lapidus A."/>
            <person name="Glavina del Rio T."/>
            <person name="Pitluck S."/>
            <person name="Goltsman E."/>
            <person name="Clum A."/>
            <person name="Sun H."/>
            <person name="Schmutz J."/>
            <person name="Larimer F.W."/>
            <person name="Land M.L."/>
            <person name="Hauser L."/>
            <person name="Kyrpides N."/>
            <person name="Mikhailova N."/>
            <person name="Richardson P.P."/>
            <person name="Janssen P.H."/>
            <person name="de Vos W.M."/>
            <person name="Smidt H."/>
        </authorList>
    </citation>
    <scope>NUCLEOTIDE SEQUENCE [LARGE SCALE GENOMIC DNA]</scope>
    <source>
        <strain evidence="3">DSM 11246 / JCM 15787 / PB90-1</strain>
    </source>
</reference>
<evidence type="ECO:0000256" key="1">
    <source>
        <dbReference type="SAM" id="SignalP"/>
    </source>
</evidence>
<evidence type="ECO:0008006" key="4">
    <source>
        <dbReference type="Google" id="ProtNLM"/>
    </source>
</evidence>
<proteinExistence type="predicted"/>
<dbReference type="EMBL" id="CP001032">
    <property type="protein sequence ID" value="ACB77114.1"/>
    <property type="molecule type" value="Genomic_DNA"/>
</dbReference>
<dbReference type="AlphaFoldDB" id="B1ZZ42"/>
<protein>
    <recommendedName>
        <fullName evidence="4">Outer membrane protein beta-barrel domain-containing protein</fullName>
    </recommendedName>
</protein>
<name>B1ZZ42_OPITP</name>
<evidence type="ECO:0000313" key="3">
    <source>
        <dbReference type="Proteomes" id="UP000007013"/>
    </source>
</evidence>
<evidence type="ECO:0000313" key="2">
    <source>
        <dbReference type="EMBL" id="ACB77114.1"/>
    </source>
</evidence>
<gene>
    <name evidence="2" type="ordered locus">Oter_3840</name>
</gene>
<organism evidence="2 3">
    <name type="scientific">Opitutus terrae (strain DSM 11246 / JCM 15787 / PB90-1)</name>
    <dbReference type="NCBI Taxonomy" id="452637"/>
    <lineage>
        <taxon>Bacteria</taxon>
        <taxon>Pseudomonadati</taxon>
        <taxon>Verrucomicrobiota</taxon>
        <taxon>Opitutia</taxon>
        <taxon>Opitutales</taxon>
        <taxon>Opitutaceae</taxon>
        <taxon>Opitutus</taxon>
    </lineage>
</organism>
<dbReference type="HOGENOM" id="CLU_701780_0_0_0"/>